<sequence length="119" mass="13587">MKTKILVIDDNKLTLKMICFILEKNDYEIITAEDGIEAIEKFDEFNPDLVIVDIMLPFKSGLEVTHHIKSKSSETPVVILSALGDEESTVEKAFEFEVDDFISKPFSPNELLLRVKRLL</sequence>
<accession>A0ABS7XK31</accession>
<evidence type="ECO:0000313" key="4">
    <source>
        <dbReference type="EMBL" id="MBZ9778441.1"/>
    </source>
</evidence>
<evidence type="ECO:0000313" key="5">
    <source>
        <dbReference type="Proteomes" id="UP001199314"/>
    </source>
</evidence>
<dbReference type="InterPro" id="IPR001789">
    <property type="entry name" value="Sig_transdc_resp-reg_receiver"/>
</dbReference>
<dbReference type="InterPro" id="IPR050595">
    <property type="entry name" value="Bact_response_regulator"/>
</dbReference>
<dbReference type="InterPro" id="IPR011006">
    <property type="entry name" value="CheY-like_superfamily"/>
</dbReference>
<gene>
    <name evidence="4" type="ORF">LB452_05840</name>
</gene>
<proteinExistence type="predicted"/>
<reference evidence="5" key="1">
    <citation type="submission" date="2023-07" db="EMBL/GenBank/DDBJ databases">
        <title>Novel species isolated from saline lakes on Tibetan Plateau.</title>
        <authorList>
            <person name="Lu H."/>
        </authorList>
    </citation>
    <scope>NUCLEOTIDE SEQUENCE [LARGE SCALE GENOMIC DNA]</scope>
    <source>
        <strain evidence="5">CAK8W</strain>
    </source>
</reference>
<organism evidence="4 5">
    <name type="scientific">Psychroflexus longus</name>
    <dbReference type="NCBI Taxonomy" id="2873596"/>
    <lineage>
        <taxon>Bacteria</taxon>
        <taxon>Pseudomonadati</taxon>
        <taxon>Bacteroidota</taxon>
        <taxon>Flavobacteriia</taxon>
        <taxon>Flavobacteriales</taxon>
        <taxon>Flavobacteriaceae</taxon>
        <taxon>Psychroflexus</taxon>
    </lineage>
</organism>
<dbReference type="Proteomes" id="UP001199314">
    <property type="component" value="Unassembled WGS sequence"/>
</dbReference>
<name>A0ABS7XK31_9FLAO</name>
<feature type="domain" description="Response regulatory" evidence="3">
    <location>
        <begin position="4"/>
        <end position="119"/>
    </location>
</feature>
<dbReference type="EMBL" id="JAIQZE010000004">
    <property type="protein sequence ID" value="MBZ9778441.1"/>
    <property type="molecule type" value="Genomic_DNA"/>
</dbReference>
<keyword evidence="1 2" id="KW-0597">Phosphoprotein</keyword>
<dbReference type="SUPFAM" id="SSF52172">
    <property type="entry name" value="CheY-like"/>
    <property type="match status" value="1"/>
</dbReference>
<evidence type="ECO:0000259" key="3">
    <source>
        <dbReference type="PROSITE" id="PS50110"/>
    </source>
</evidence>
<dbReference type="Pfam" id="PF00072">
    <property type="entry name" value="Response_reg"/>
    <property type="match status" value="1"/>
</dbReference>
<feature type="modified residue" description="4-aspartylphosphate" evidence="2">
    <location>
        <position position="53"/>
    </location>
</feature>
<dbReference type="RefSeq" id="WP_224460796.1">
    <property type="nucleotide sequence ID" value="NZ_JAIQZE010000004.1"/>
</dbReference>
<dbReference type="SMART" id="SM00448">
    <property type="entry name" value="REC"/>
    <property type="match status" value="1"/>
</dbReference>
<dbReference type="Gene3D" id="3.40.50.2300">
    <property type="match status" value="1"/>
</dbReference>
<dbReference type="CDD" id="cd17574">
    <property type="entry name" value="REC_OmpR"/>
    <property type="match status" value="1"/>
</dbReference>
<evidence type="ECO:0000256" key="1">
    <source>
        <dbReference type="ARBA" id="ARBA00022553"/>
    </source>
</evidence>
<keyword evidence="5" id="KW-1185">Reference proteome</keyword>
<protein>
    <submittedName>
        <fullName evidence="4">Response regulator</fullName>
    </submittedName>
</protein>
<comment type="caution">
    <text evidence="4">The sequence shown here is derived from an EMBL/GenBank/DDBJ whole genome shotgun (WGS) entry which is preliminary data.</text>
</comment>
<evidence type="ECO:0000256" key="2">
    <source>
        <dbReference type="PROSITE-ProRule" id="PRU00169"/>
    </source>
</evidence>
<dbReference type="PROSITE" id="PS50110">
    <property type="entry name" value="RESPONSE_REGULATORY"/>
    <property type="match status" value="1"/>
</dbReference>
<dbReference type="PANTHER" id="PTHR44591:SF3">
    <property type="entry name" value="RESPONSE REGULATORY DOMAIN-CONTAINING PROTEIN"/>
    <property type="match status" value="1"/>
</dbReference>
<dbReference type="PANTHER" id="PTHR44591">
    <property type="entry name" value="STRESS RESPONSE REGULATOR PROTEIN 1"/>
    <property type="match status" value="1"/>
</dbReference>